<evidence type="ECO:0000256" key="3">
    <source>
        <dbReference type="ARBA" id="ARBA00022692"/>
    </source>
</evidence>
<keyword evidence="3 6" id="KW-0812">Transmembrane</keyword>
<comment type="subcellular location">
    <subcellularLocation>
        <location evidence="1">Cell membrane</location>
        <topology evidence="1">Multi-pass membrane protein</topology>
    </subcellularLocation>
</comment>
<keyword evidence="5 6" id="KW-0472">Membrane</keyword>
<dbReference type="PANTHER" id="PTHR30086:SF20">
    <property type="entry name" value="ARGININE EXPORTER PROTEIN ARGO-RELATED"/>
    <property type="match status" value="1"/>
</dbReference>
<organism evidence="7 8">
    <name type="scientific">Sessilibacter corallicola</name>
    <dbReference type="NCBI Taxonomy" id="2904075"/>
    <lineage>
        <taxon>Bacteria</taxon>
        <taxon>Pseudomonadati</taxon>
        <taxon>Pseudomonadota</taxon>
        <taxon>Gammaproteobacteria</taxon>
        <taxon>Cellvibrionales</taxon>
        <taxon>Cellvibrionaceae</taxon>
        <taxon>Sessilibacter</taxon>
    </lineage>
</organism>
<evidence type="ECO:0000256" key="1">
    <source>
        <dbReference type="ARBA" id="ARBA00004651"/>
    </source>
</evidence>
<reference evidence="7 8" key="1">
    <citation type="submission" date="2024-04" db="EMBL/GenBank/DDBJ databases">
        <title>Draft genome sequence of Sessilibacter corallicola NBRC 116591.</title>
        <authorList>
            <person name="Miyakawa T."/>
            <person name="Kusuya Y."/>
            <person name="Miura T."/>
        </authorList>
    </citation>
    <scope>NUCLEOTIDE SEQUENCE [LARGE SCALE GENOMIC DNA]</scope>
    <source>
        <strain evidence="7 8">KU-00831-HH</strain>
    </source>
</reference>
<proteinExistence type="predicted"/>
<comment type="caution">
    <text evidence="7">The sequence shown here is derived from an EMBL/GenBank/DDBJ whole genome shotgun (WGS) entry which is preliminary data.</text>
</comment>
<feature type="transmembrane region" description="Helical" evidence="6">
    <location>
        <begin position="71"/>
        <end position="88"/>
    </location>
</feature>
<dbReference type="InterPro" id="IPR001123">
    <property type="entry name" value="LeuE-type"/>
</dbReference>
<evidence type="ECO:0000313" key="7">
    <source>
        <dbReference type="EMBL" id="GAA6168249.1"/>
    </source>
</evidence>
<keyword evidence="2" id="KW-1003">Cell membrane</keyword>
<feature type="transmembrane region" description="Helical" evidence="6">
    <location>
        <begin position="144"/>
        <end position="169"/>
    </location>
</feature>
<evidence type="ECO:0000256" key="4">
    <source>
        <dbReference type="ARBA" id="ARBA00022989"/>
    </source>
</evidence>
<evidence type="ECO:0000256" key="6">
    <source>
        <dbReference type="SAM" id="Phobius"/>
    </source>
</evidence>
<dbReference type="Pfam" id="PF01810">
    <property type="entry name" value="LysE"/>
    <property type="match status" value="1"/>
</dbReference>
<dbReference type="PANTHER" id="PTHR30086">
    <property type="entry name" value="ARGININE EXPORTER PROTEIN ARGO"/>
    <property type="match status" value="1"/>
</dbReference>
<keyword evidence="8" id="KW-1185">Reference proteome</keyword>
<name>A0ABQ0A9D5_9GAMM</name>
<dbReference type="Proteomes" id="UP001465153">
    <property type="component" value="Unassembled WGS sequence"/>
</dbReference>
<evidence type="ECO:0000256" key="2">
    <source>
        <dbReference type="ARBA" id="ARBA00022475"/>
    </source>
</evidence>
<dbReference type="PIRSF" id="PIRSF006324">
    <property type="entry name" value="LeuE"/>
    <property type="match status" value="1"/>
</dbReference>
<feature type="transmembrane region" description="Helical" evidence="6">
    <location>
        <begin position="6"/>
        <end position="28"/>
    </location>
</feature>
<feature type="transmembrane region" description="Helical" evidence="6">
    <location>
        <begin position="116"/>
        <end position="138"/>
    </location>
</feature>
<evidence type="ECO:0000313" key="8">
    <source>
        <dbReference type="Proteomes" id="UP001465153"/>
    </source>
</evidence>
<protein>
    <submittedName>
        <fullName evidence="7">LysE family translocator</fullName>
    </submittedName>
</protein>
<accession>A0ABQ0A9D5</accession>
<keyword evidence="4 6" id="KW-1133">Transmembrane helix</keyword>
<sequence length="207" mass="22108">MAIEMWSAFVLAVIVFCIIPGPTVILVIGQAMAHGKKSVLPLVSGVLAGDFVAMSLSLLGLGAVLATSAQLFLILKWFGVCYLIYLGYKTFTAKVATDTADSPTVTKSGFSMFKDAFLVTALNPKDIVFFVAFLPQFITPSEPIAIQLSILILTFLTIVAINITFYTVFAGKMREHIKSASAKKWFNRIGGSALVGAGGITATMQKA</sequence>
<evidence type="ECO:0000256" key="5">
    <source>
        <dbReference type="ARBA" id="ARBA00023136"/>
    </source>
</evidence>
<gene>
    <name evidence="7" type="ORF">NBRC116591_20600</name>
</gene>
<feature type="transmembrane region" description="Helical" evidence="6">
    <location>
        <begin position="40"/>
        <end position="65"/>
    </location>
</feature>
<dbReference type="EMBL" id="BAABWN010000006">
    <property type="protein sequence ID" value="GAA6168249.1"/>
    <property type="molecule type" value="Genomic_DNA"/>
</dbReference>
<dbReference type="RefSeq" id="WP_353302920.1">
    <property type="nucleotide sequence ID" value="NZ_BAABWN010000006.1"/>
</dbReference>